<sequence length="97" mass="10378">MNRIVSLLASMTLALSLFSTVVFAEEGGSNPQSQGVSTSSETGGDSGVVTKEVTGVGVSNETTKSMMLLSSIIFFICQFFFISIYIIINDFKSVFES</sequence>
<evidence type="ECO:0000256" key="2">
    <source>
        <dbReference type="SAM" id="Phobius"/>
    </source>
</evidence>
<keyword evidence="2" id="KW-0812">Transmembrane</keyword>
<name>A0A679FXB2_9BACL</name>
<dbReference type="RefSeq" id="WP_156102746.1">
    <property type="nucleotide sequence ID" value="NZ_AP022557.1"/>
</dbReference>
<feature type="chain" id="PRO_5025558108" evidence="3">
    <location>
        <begin position="25"/>
        <end position="97"/>
    </location>
</feature>
<dbReference type="EMBL" id="AP022557">
    <property type="protein sequence ID" value="BBW98757.1"/>
    <property type="molecule type" value="Genomic_DNA"/>
</dbReference>
<feature type="transmembrane region" description="Helical" evidence="2">
    <location>
        <begin position="66"/>
        <end position="88"/>
    </location>
</feature>
<dbReference type="AlphaFoldDB" id="A0A679FXB2"/>
<evidence type="ECO:0000256" key="1">
    <source>
        <dbReference type="SAM" id="MobiDB-lite"/>
    </source>
</evidence>
<reference evidence="5" key="1">
    <citation type="journal article" date="2020" name="Microbiol. Resour. Announc.">
        <title>Complete Genome Sequence of Geobacillus sp. Strain E55-1, Isolated from Mine Geyser in Japan.</title>
        <authorList>
            <person name="Miyazaki K."/>
            <person name="Hase E."/>
            <person name="Tokito N."/>
        </authorList>
    </citation>
    <scope>NUCLEOTIDE SEQUENCE [LARGE SCALE GENOMIC DNA]</scope>
    <source>
        <strain evidence="5">E55-1</strain>
    </source>
</reference>
<keyword evidence="5" id="KW-1185">Reference proteome</keyword>
<feature type="compositionally biased region" description="Polar residues" evidence="1">
    <location>
        <begin position="29"/>
        <end position="43"/>
    </location>
</feature>
<evidence type="ECO:0000313" key="5">
    <source>
        <dbReference type="Proteomes" id="UP000501421"/>
    </source>
</evidence>
<evidence type="ECO:0000313" key="4">
    <source>
        <dbReference type="EMBL" id="BBW98757.1"/>
    </source>
</evidence>
<accession>A0A679FXB2</accession>
<gene>
    <name evidence="4" type="ORF">GsuE55_35900</name>
</gene>
<feature type="region of interest" description="Disordered" evidence="1">
    <location>
        <begin position="26"/>
        <end position="48"/>
    </location>
</feature>
<keyword evidence="3" id="KW-0732">Signal</keyword>
<keyword evidence="2" id="KW-1133">Transmembrane helix</keyword>
<organism evidence="4 5">
    <name type="scientific">Geobacillus subterraneus</name>
    <dbReference type="NCBI Taxonomy" id="129338"/>
    <lineage>
        <taxon>Bacteria</taxon>
        <taxon>Bacillati</taxon>
        <taxon>Bacillota</taxon>
        <taxon>Bacilli</taxon>
        <taxon>Bacillales</taxon>
        <taxon>Anoxybacillaceae</taxon>
        <taxon>Geobacillus</taxon>
    </lineage>
</organism>
<protein>
    <submittedName>
        <fullName evidence="4">Uncharacterized protein</fullName>
    </submittedName>
</protein>
<feature type="signal peptide" evidence="3">
    <location>
        <begin position="1"/>
        <end position="24"/>
    </location>
</feature>
<dbReference type="Proteomes" id="UP000501421">
    <property type="component" value="Chromosome"/>
</dbReference>
<evidence type="ECO:0000256" key="3">
    <source>
        <dbReference type="SAM" id="SignalP"/>
    </source>
</evidence>
<proteinExistence type="predicted"/>
<keyword evidence="2" id="KW-0472">Membrane</keyword>